<dbReference type="InterPro" id="IPR006311">
    <property type="entry name" value="TAT_signal"/>
</dbReference>
<keyword evidence="5" id="KW-0408">Iron</keyword>
<dbReference type="SUPFAM" id="SSF51905">
    <property type="entry name" value="FAD/NAD(P)-binding domain"/>
    <property type="match status" value="1"/>
</dbReference>
<dbReference type="Gene3D" id="3.90.700.10">
    <property type="entry name" value="Succinate dehydrogenase/fumarate reductase flavoprotein, catalytic domain"/>
    <property type="match status" value="1"/>
</dbReference>
<keyword evidence="8" id="KW-1185">Reference proteome</keyword>
<sequence>MDIKGKEVIDIARRKFLKTSAVAALGVASAGCAASTGLVGGDASQGEGKQQQSSACEGQYAFETAPEPIPASKITETVTTDVVVVGAGVSGVIAALSAQEAGARTIVLQKGPVVMCHGTTFGAIDSKLQLEKKCHVDKMGAINEFQYQSLNKPKYQLLKKWADHSGETFDWINKITTEQGNPGKFLDKAGSPTGNTGGKSWFNAYSTGHTWKGGMMKVINQVARKAIQKGVEFRFYTPAVQLVRKENGRVTGVIAKSEKTGQYKQFNARKGVILCTGDYSNNPDMVAKYCPSAVGLQNYYQPRYNTGDGHVMGLWIGAGIEQGPHTKMAHVHSSLDTGKGDAPSKGAPWLSVNHKGERFCNEDMPFFLMANQTGGDQGDGYYYHILDADWEDNLKQFPPRIQMVGRPGEFEQALKAGTIIQADTIEELASRLGLPPSNLKETVARYNELVKKGMDEDFGKDAIDLTFIKKAPFYGIPRLACVSVVLGGLNINSNMQVLDTEGEVIPGLYAAGNASGDFFGGANDYPFPIIAISVGRAGTFGRLAGKHAAAA</sequence>
<accession>A0A1M7XYD0</accession>
<protein>
    <submittedName>
        <fullName evidence="7">Succinate dehydrogenase/fumarate reductase, flavoprotein subunit</fullName>
    </submittedName>
</protein>
<evidence type="ECO:0000256" key="4">
    <source>
        <dbReference type="ARBA" id="ARBA00023002"/>
    </source>
</evidence>
<evidence type="ECO:0000256" key="2">
    <source>
        <dbReference type="ARBA" id="ARBA00022630"/>
    </source>
</evidence>
<evidence type="ECO:0000313" key="8">
    <source>
        <dbReference type="Proteomes" id="UP000184603"/>
    </source>
</evidence>
<dbReference type="Pfam" id="PF00890">
    <property type="entry name" value="FAD_binding_2"/>
    <property type="match status" value="1"/>
</dbReference>
<reference evidence="7 8" key="1">
    <citation type="submission" date="2016-12" db="EMBL/GenBank/DDBJ databases">
        <authorList>
            <person name="Song W.-J."/>
            <person name="Kurnit D.M."/>
        </authorList>
    </citation>
    <scope>NUCLEOTIDE SEQUENCE [LARGE SCALE GENOMIC DNA]</scope>
    <source>
        <strain evidence="7 8">DSM 18488</strain>
    </source>
</reference>
<comment type="cofactor">
    <cofactor evidence="1">
        <name>FAD</name>
        <dbReference type="ChEBI" id="CHEBI:57692"/>
    </cofactor>
</comment>
<dbReference type="InterPro" id="IPR036188">
    <property type="entry name" value="FAD/NAD-bd_sf"/>
</dbReference>
<feature type="domain" description="FAD-dependent oxidoreductase 2 FAD-binding" evidence="6">
    <location>
        <begin position="81"/>
        <end position="523"/>
    </location>
</feature>
<keyword evidence="3" id="KW-0274">FAD</keyword>
<dbReference type="GO" id="GO:0008202">
    <property type="term" value="P:steroid metabolic process"/>
    <property type="evidence" value="ECO:0007669"/>
    <property type="project" value="UniProtKB-ARBA"/>
</dbReference>
<dbReference type="Proteomes" id="UP000184603">
    <property type="component" value="Unassembled WGS sequence"/>
</dbReference>
<dbReference type="GO" id="GO:0016491">
    <property type="term" value="F:oxidoreductase activity"/>
    <property type="evidence" value="ECO:0007669"/>
    <property type="project" value="UniProtKB-KW"/>
</dbReference>
<keyword evidence="5" id="KW-0411">Iron-sulfur</keyword>
<evidence type="ECO:0000256" key="5">
    <source>
        <dbReference type="ARBA" id="ARBA00023014"/>
    </source>
</evidence>
<dbReference type="PANTHER" id="PTHR43400">
    <property type="entry name" value="FUMARATE REDUCTASE"/>
    <property type="match status" value="1"/>
</dbReference>
<dbReference type="STRING" id="1121416.SAMN02745220_00611"/>
<dbReference type="InterPro" id="IPR003953">
    <property type="entry name" value="FAD-dep_OxRdtase_2_FAD-bd"/>
</dbReference>
<keyword evidence="4" id="KW-0560">Oxidoreductase</keyword>
<evidence type="ECO:0000259" key="6">
    <source>
        <dbReference type="Pfam" id="PF00890"/>
    </source>
</evidence>
<name>A0A1M7XYD0_9BACT</name>
<dbReference type="PRINTS" id="PR00411">
    <property type="entry name" value="PNDRDTASEI"/>
</dbReference>
<dbReference type="SUPFAM" id="SSF56425">
    <property type="entry name" value="Succinate dehydrogenase/fumarate reductase flavoprotein, catalytic domain"/>
    <property type="match status" value="1"/>
</dbReference>
<dbReference type="PROSITE" id="PS51318">
    <property type="entry name" value="TAT"/>
    <property type="match status" value="1"/>
</dbReference>
<dbReference type="OrthoDB" id="9806724at2"/>
<dbReference type="EMBL" id="FRFE01000002">
    <property type="protein sequence ID" value="SHO44018.1"/>
    <property type="molecule type" value="Genomic_DNA"/>
</dbReference>
<keyword evidence="5" id="KW-0479">Metal-binding</keyword>
<organism evidence="7 8">
    <name type="scientific">Desulfopila aestuarii DSM 18488</name>
    <dbReference type="NCBI Taxonomy" id="1121416"/>
    <lineage>
        <taxon>Bacteria</taxon>
        <taxon>Pseudomonadati</taxon>
        <taxon>Thermodesulfobacteriota</taxon>
        <taxon>Desulfobulbia</taxon>
        <taxon>Desulfobulbales</taxon>
        <taxon>Desulfocapsaceae</taxon>
        <taxon>Desulfopila</taxon>
    </lineage>
</organism>
<dbReference type="InterPro" id="IPR027477">
    <property type="entry name" value="Succ_DH/fumarate_Rdtase_cat_sf"/>
</dbReference>
<dbReference type="PANTHER" id="PTHR43400:SF10">
    <property type="entry name" value="3-OXOSTEROID 1-DEHYDROGENASE"/>
    <property type="match status" value="1"/>
</dbReference>
<dbReference type="Gene3D" id="3.50.50.60">
    <property type="entry name" value="FAD/NAD(P)-binding domain"/>
    <property type="match status" value="1"/>
</dbReference>
<evidence type="ECO:0000256" key="1">
    <source>
        <dbReference type="ARBA" id="ARBA00001974"/>
    </source>
</evidence>
<dbReference type="AlphaFoldDB" id="A0A1M7XYD0"/>
<evidence type="ECO:0000313" key="7">
    <source>
        <dbReference type="EMBL" id="SHO44018.1"/>
    </source>
</evidence>
<keyword evidence="2" id="KW-0285">Flavoprotein</keyword>
<dbReference type="RefSeq" id="WP_073611975.1">
    <property type="nucleotide sequence ID" value="NZ_FRFE01000002.1"/>
</dbReference>
<dbReference type="InterPro" id="IPR050315">
    <property type="entry name" value="FAD-oxidoreductase_2"/>
</dbReference>
<proteinExistence type="predicted"/>
<dbReference type="GO" id="GO:0051536">
    <property type="term" value="F:iron-sulfur cluster binding"/>
    <property type="evidence" value="ECO:0007669"/>
    <property type="project" value="UniProtKB-KW"/>
</dbReference>
<gene>
    <name evidence="7" type="ORF">SAMN02745220_00611</name>
</gene>
<dbReference type="PROSITE" id="PS51257">
    <property type="entry name" value="PROKAR_LIPOPROTEIN"/>
    <property type="match status" value="1"/>
</dbReference>
<evidence type="ECO:0000256" key="3">
    <source>
        <dbReference type="ARBA" id="ARBA00022827"/>
    </source>
</evidence>